<keyword evidence="5" id="KW-0408">Iron</keyword>
<keyword evidence="2" id="KW-0004">4Fe-4S</keyword>
<dbReference type="AlphaFoldDB" id="A0A5J4PB55"/>
<dbReference type="GO" id="GO:0003824">
    <property type="term" value="F:catalytic activity"/>
    <property type="evidence" value="ECO:0007669"/>
    <property type="project" value="InterPro"/>
</dbReference>
<dbReference type="Gene3D" id="3.20.20.70">
    <property type="entry name" value="Aldolase class I"/>
    <property type="match status" value="1"/>
</dbReference>
<dbReference type="GO" id="GO:0046872">
    <property type="term" value="F:metal ion binding"/>
    <property type="evidence" value="ECO:0007669"/>
    <property type="project" value="UniProtKB-KW"/>
</dbReference>
<evidence type="ECO:0000313" key="8">
    <source>
        <dbReference type="EMBL" id="KAA6306542.1"/>
    </source>
</evidence>
<dbReference type="InterPro" id="IPR007197">
    <property type="entry name" value="rSAM"/>
</dbReference>
<dbReference type="EMBL" id="SNRY01009828">
    <property type="protein sequence ID" value="KAA6306542.1"/>
    <property type="molecule type" value="Genomic_DNA"/>
</dbReference>
<accession>A0A5J4PB55</accession>
<keyword evidence="6" id="KW-0411">Iron-sulfur</keyword>
<keyword evidence="3" id="KW-0949">S-adenosyl-L-methionine</keyword>
<dbReference type="GO" id="GO:0051539">
    <property type="term" value="F:4 iron, 4 sulfur cluster binding"/>
    <property type="evidence" value="ECO:0007669"/>
    <property type="project" value="UniProtKB-KW"/>
</dbReference>
<proteinExistence type="predicted"/>
<evidence type="ECO:0000256" key="4">
    <source>
        <dbReference type="ARBA" id="ARBA00022723"/>
    </source>
</evidence>
<dbReference type="SUPFAM" id="SSF102114">
    <property type="entry name" value="Radical SAM enzymes"/>
    <property type="match status" value="1"/>
</dbReference>
<evidence type="ECO:0000256" key="2">
    <source>
        <dbReference type="ARBA" id="ARBA00022485"/>
    </source>
</evidence>
<name>A0A5J4PB55_9ZZZZ</name>
<evidence type="ECO:0000256" key="3">
    <source>
        <dbReference type="ARBA" id="ARBA00022691"/>
    </source>
</evidence>
<comment type="caution">
    <text evidence="8">The sequence shown here is derived from an EMBL/GenBank/DDBJ whole genome shotgun (WGS) entry which is preliminary data.</text>
</comment>
<evidence type="ECO:0000256" key="1">
    <source>
        <dbReference type="ARBA" id="ARBA00001966"/>
    </source>
</evidence>
<protein>
    <recommendedName>
        <fullName evidence="7">Radical SAM core domain-containing protein</fullName>
    </recommendedName>
</protein>
<organism evidence="8">
    <name type="scientific">termite gut metagenome</name>
    <dbReference type="NCBI Taxonomy" id="433724"/>
    <lineage>
        <taxon>unclassified sequences</taxon>
        <taxon>metagenomes</taxon>
        <taxon>organismal metagenomes</taxon>
    </lineage>
</organism>
<evidence type="ECO:0000259" key="7">
    <source>
        <dbReference type="Pfam" id="PF04055"/>
    </source>
</evidence>
<feature type="domain" description="Radical SAM core" evidence="7">
    <location>
        <begin position="2"/>
        <end position="158"/>
    </location>
</feature>
<reference evidence="8" key="1">
    <citation type="submission" date="2019-03" db="EMBL/GenBank/DDBJ databases">
        <title>Single cell metagenomics reveals metabolic interactions within the superorganism composed of flagellate Streblomastix strix and complex community of Bacteroidetes bacteria on its surface.</title>
        <authorList>
            <person name="Treitli S.C."/>
            <person name="Kolisko M."/>
            <person name="Husnik F."/>
            <person name="Keeling P."/>
            <person name="Hampl V."/>
        </authorList>
    </citation>
    <scope>NUCLEOTIDE SEQUENCE</scope>
    <source>
        <strain evidence="8">STM</strain>
    </source>
</reference>
<gene>
    <name evidence="8" type="ORF">EZS27_041798</name>
</gene>
<feature type="non-terminal residue" evidence="8">
    <location>
        <position position="174"/>
    </location>
</feature>
<evidence type="ECO:0000256" key="6">
    <source>
        <dbReference type="ARBA" id="ARBA00023014"/>
    </source>
</evidence>
<comment type="cofactor">
    <cofactor evidence="1">
        <name>[4Fe-4S] cluster</name>
        <dbReference type="ChEBI" id="CHEBI:49883"/>
    </cofactor>
</comment>
<dbReference type="InterPro" id="IPR013785">
    <property type="entry name" value="Aldolase_TIM"/>
</dbReference>
<dbReference type="SFLD" id="SFLDS00029">
    <property type="entry name" value="Radical_SAM"/>
    <property type="match status" value="1"/>
</dbReference>
<keyword evidence="4" id="KW-0479">Metal-binding</keyword>
<sequence>MCSFDCIYCECGYNAERRTTTPLPSREEVRTALEGKLKEMCKSNTSLDVFSFAGNGEPTCHPHFPEIVRDTLLLRDTYFPAAKVSVFSNASFISRPAVFAALDRVDNNILKLDTINETYIRMVNRPPDRYSLPKTTELLKAFQGRCIIQTMFLKGIFEGKDVDNTADRYVLPWL</sequence>
<evidence type="ECO:0000256" key="5">
    <source>
        <dbReference type="ARBA" id="ARBA00023004"/>
    </source>
</evidence>
<dbReference type="InterPro" id="IPR058240">
    <property type="entry name" value="rSAM_sf"/>
</dbReference>
<dbReference type="PANTHER" id="PTHR43787">
    <property type="entry name" value="FEMO COFACTOR BIOSYNTHESIS PROTEIN NIFB-RELATED"/>
    <property type="match status" value="1"/>
</dbReference>
<dbReference type="Pfam" id="PF04055">
    <property type="entry name" value="Radical_SAM"/>
    <property type="match status" value="1"/>
</dbReference>
<dbReference type="PANTHER" id="PTHR43787:SF11">
    <property type="entry name" value="UPF0026 PROTEIN SLR1464"/>
    <property type="match status" value="1"/>
</dbReference>